<feature type="compositionally biased region" description="Basic and acidic residues" evidence="2">
    <location>
        <begin position="20"/>
        <end position="35"/>
    </location>
</feature>
<keyword evidence="3" id="KW-0472">Membrane</keyword>
<protein>
    <submittedName>
        <fullName evidence="4">DUF4129 domain-containing protein</fullName>
    </submittedName>
</protein>
<keyword evidence="3" id="KW-0812">Transmembrane</keyword>
<reference evidence="5" key="1">
    <citation type="submission" date="2019-05" db="EMBL/GenBank/DDBJ databases">
        <title>Complete Genome Sequence and Methylation Pattern of the Halophilic Archaeon Natrinema pallidum BOL6-1.</title>
        <authorList>
            <person name="DasSarma P."/>
            <person name="DasSarma B.P."/>
            <person name="DasSarma S.L."/>
            <person name="Martinez F.L."/>
            <person name="Guzman D."/>
            <person name="Roberts R.J."/>
            <person name="DasSarma S."/>
        </authorList>
    </citation>
    <scope>NUCLEOTIDE SEQUENCE [LARGE SCALE GENOMIC DNA]</scope>
    <source>
        <strain evidence="5">BOL6-1</strain>
        <plasmid evidence="5">pnpa200</plasmid>
    </source>
</reference>
<keyword evidence="5" id="KW-1185">Reference proteome</keyword>
<feature type="coiled-coil region" evidence="1">
    <location>
        <begin position="114"/>
        <end position="153"/>
    </location>
</feature>
<sequence length="667" mass="71822">MILIGGIVVADSAVAVQENTTDRNRTETTTHRNPDDYSEDGDLDAVEGILANQLTARLGTGAIQLSEGEYEVANEYVGEEYQNRLEQYVDVAGETGGESYEEDFKATGEKQSQLSDAVREYRDTKAEYETARKAGNEKRARELARELEGLSDEIDTLGGSVREDYTVIEAATGADLSEPETAIKEVTDDIQAEQETVRKQQFEETELTVVPERTDISFLEPLVAVGELRRADGTPISNEEVRLDVGTHTERVTTDSAGRFPLEYRPTNESLTDNELTVQYVPETQSAYLGDKTTIDISIEQSEPTISLDNVSSEVAYREEVAVAGELTAEGVPVDGVTLAVIVDDERIGTVPVRNGVFDGSATLPASVEDGTQKLRVRLPFEEQALAGTADTTNVTIRETESQLSVTALADDTRTLVVNGTLDTVNGDGISGERVDIGIDGVTVSSVSTEAGGTFNDTVAVPETVDESEVTVSATYDGTGSNLEPTMDETVVTIDGGDTLSSTVWIAGGFGAIIAIGLLVWWIRRSDSTDSTLDDRSEEQGTVGTGVTASDQSSSAAPDTVEALLERTSKQLSSEQPDKAVQAVYAAVREALDSRTDEQAALTHWEFYHNYHSDTGVEDELLYEITARYERAAFGRDSVSSDEAANALEAARRLCNPDASAESEAGD</sequence>
<geneLocation type="plasmid" evidence="5">
    <name>pnpa200</name>
</geneLocation>
<keyword evidence="1" id="KW-0175">Coiled coil</keyword>
<dbReference type="KEGG" id="npl:FGF80_17625"/>
<accession>A0A4P9TLX4</accession>
<keyword evidence="3" id="KW-1133">Transmembrane helix</keyword>
<proteinExistence type="predicted"/>
<gene>
    <name evidence="4" type="ORF">FGF80_17625</name>
</gene>
<dbReference type="Proteomes" id="UP000307562">
    <property type="component" value="Plasmid pNPA200"/>
</dbReference>
<dbReference type="EMBL" id="CP040638">
    <property type="protein sequence ID" value="QCW05212.1"/>
    <property type="molecule type" value="Genomic_DNA"/>
</dbReference>
<keyword evidence="4" id="KW-0614">Plasmid</keyword>
<evidence type="ECO:0000313" key="5">
    <source>
        <dbReference type="Proteomes" id="UP000307562"/>
    </source>
</evidence>
<feature type="compositionally biased region" description="Polar residues" evidence="2">
    <location>
        <begin position="540"/>
        <end position="557"/>
    </location>
</feature>
<evidence type="ECO:0000256" key="3">
    <source>
        <dbReference type="SAM" id="Phobius"/>
    </source>
</evidence>
<feature type="transmembrane region" description="Helical" evidence="3">
    <location>
        <begin position="504"/>
        <end position="523"/>
    </location>
</feature>
<feature type="compositionally biased region" description="Basic and acidic residues" evidence="2">
    <location>
        <begin position="530"/>
        <end position="539"/>
    </location>
</feature>
<feature type="region of interest" description="Disordered" evidence="2">
    <location>
        <begin position="530"/>
        <end position="557"/>
    </location>
</feature>
<evidence type="ECO:0000256" key="2">
    <source>
        <dbReference type="SAM" id="MobiDB-lite"/>
    </source>
</evidence>
<name>A0A4P9TLX4_9EURY</name>
<organism evidence="4 5">
    <name type="scientific">Natrinema pallidum</name>
    <dbReference type="NCBI Taxonomy" id="69527"/>
    <lineage>
        <taxon>Archaea</taxon>
        <taxon>Methanobacteriati</taxon>
        <taxon>Methanobacteriota</taxon>
        <taxon>Stenosarchaea group</taxon>
        <taxon>Halobacteria</taxon>
        <taxon>Halobacteriales</taxon>
        <taxon>Natrialbaceae</taxon>
        <taxon>Natrinema</taxon>
    </lineage>
</organism>
<evidence type="ECO:0000313" key="4">
    <source>
        <dbReference type="EMBL" id="QCW05212.1"/>
    </source>
</evidence>
<feature type="region of interest" description="Disordered" evidence="2">
    <location>
        <begin position="19"/>
        <end position="40"/>
    </location>
</feature>
<evidence type="ECO:0000256" key="1">
    <source>
        <dbReference type="SAM" id="Coils"/>
    </source>
</evidence>
<dbReference type="AlphaFoldDB" id="A0A4P9TLX4"/>